<feature type="region of interest" description="Disordered" evidence="1">
    <location>
        <begin position="143"/>
        <end position="198"/>
    </location>
</feature>
<dbReference type="WBParaSite" id="Pan_g21605.t1">
    <property type="protein sequence ID" value="Pan_g21605.t1"/>
    <property type="gene ID" value="Pan_g21605"/>
</dbReference>
<dbReference type="Proteomes" id="UP000492821">
    <property type="component" value="Unassembled WGS sequence"/>
</dbReference>
<evidence type="ECO:0000313" key="2">
    <source>
        <dbReference type="Proteomes" id="UP000492821"/>
    </source>
</evidence>
<reference evidence="3" key="2">
    <citation type="submission" date="2020-10" db="UniProtKB">
        <authorList>
            <consortium name="WormBaseParasite"/>
        </authorList>
    </citation>
    <scope>IDENTIFICATION</scope>
</reference>
<evidence type="ECO:0000256" key="1">
    <source>
        <dbReference type="SAM" id="MobiDB-lite"/>
    </source>
</evidence>
<feature type="compositionally biased region" description="Polar residues" evidence="1">
    <location>
        <begin position="468"/>
        <end position="489"/>
    </location>
</feature>
<keyword evidence="2" id="KW-1185">Reference proteome</keyword>
<protein>
    <submittedName>
        <fullName evidence="3">Rab-GAP TBC domain-containing protein</fullName>
    </submittedName>
</protein>
<accession>A0A7E4VKE2</accession>
<feature type="compositionally biased region" description="Low complexity" evidence="1">
    <location>
        <begin position="498"/>
        <end position="517"/>
    </location>
</feature>
<dbReference type="AlphaFoldDB" id="A0A7E4VKE2"/>
<name>A0A7E4VKE2_PANRE</name>
<sequence length="537" mass="60187">MSLNTVEWRRLLISGIRSFTPTFFLNAQYFRVKTDESGAIGSLLPSRNFYQLAYVQRATSDILATSSVFFVEPTSESPMVAFSTKPIRRKSPIREQPLISSRNWSHQANPTAGTSNMITGASRPSWTSFFCGTSEATASFILPGEDERDDGCDFDEDDSSASCDVPPERQRLLDCSVDDGFEDEKDKGSLYPPTRTPSTASSIAQFLIDLWRQPFSAPTNSAERRSASMYEIGASSYGHQTPSMINTAEPYQKMVCQLTKSNNVLLHENERLTRRVQHLEMALQDNTVQLHSLYYTLNRNGIENVVLPNGEEVQLSQFRGHLLNFTKSSEMLRNGSTASGYASRQMRFERTIEQHSSESSSSGSLDQDELKAAMLKCITKLKYNDLDDFVNWLNDDRSPSRVHSARFEPNRKSRSLEEYMHDSLRIRVPLQRSPRVERCESEHFEAGSNGDIGGTVGQPTMAPIPETRQGSINKSKSQRIRAQSVTGSRINGFLGSRRTSSCVRQSSESRSSGQRKSLANLGSMRSTNRGAPRRNLI</sequence>
<feature type="compositionally biased region" description="Acidic residues" evidence="1">
    <location>
        <begin position="144"/>
        <end position="159"/>
    </location>
</feature>
<evidence type="ECO:0000313" key="3">
    <source>
        <dbReference type="WBParaSite" id="Pan_g21605.t1"/>
    </source>
</evidence>
<proteinExistence type="predicted"/>
<organism evidence="2 3">
    <name type="scientific">Panagrellus redivivus</name>
    <name type="common">Microworm</name>
    <dbReference type="NCBI Taxonomy" id="6233"/>
    <lineage>
        <taxon>Eukaryota</taxon>
        <taxon>Metazoa</taxon>
        <taxon>Ecdysozoa</taxon>
        <taxon>Nematoda</taxon>
        <taxon>Chromadorea</taxon>
        <taxon>Rhabditida</taxon>
        <taxon>Tylenchina</taxon>
        <taxon>Panagrolaimomorpha</taxon>
        <taxon>Panagrolaimoidea</taxon>
        <taxon>Panagrolaimidae</taxon>
        <taxon>Panagrellus</taxon>
    </lineage>
</organism>
<reference evidence="2" key="1">
    <citation type="journal article" date="2013" name="Genetics">
        <title>The draft genome and transcriptome of Panagrellus redivivus are shaped by the harsh demands of a free-living lifestyle.</title>
        <authorList>
            <person name="Srinivasan J."/>
            <person name="Dillman A.R."/>
            <person name="Macchietto M.G."/>
            <person name="Heikkinen L."/>
            <person name="Lakso M."/>
            <person name="Fracchia K.M."/>
            <person name="Antoshechkin I."/>
            <person name="Mortazavi A."/>
            <person name="Wong G."/>
            <person name="Sternberg P.W."/>
        </authorList>
    </citation>
    <scope>NUCLEOTIDE SEQUENCE [LARGE SCALE GENOMIC DNA]</scope>
    <source>
        <strain evidence="2">MT8872</strain>
    </source>
</reference>
<feature type="region of interest" description="Disordered" evidence="1">
    <location>
        <begin position="442"/>
        <end position="537"/>
    </location>
</feature>